<dbReference type="InterPro" id="IPR036249">
    <property type="entry name" value="Thioredoxin-like_sf"/>
</dbReference>
<protein>
    <recommendedName>
        <fullName evidence="4">Glutathione S-transferase</fullName>
    </recommendedName>
</protein>
<dbReference type="InterPro" id="IPR036282">
    <property type="entry name" value="Glutathione-S-Trfase_C_sf"/>
</dbReference>
<dbReference type="Gene3D" id="1.20.1050.10">
    <property type="match status" value="1"/>
</dbReference>
<dbReference type="SFLD" id="SFLDS00019">
    <property type="entry name" value="Glutathione_Transferase_(cytos"/>
    <property type="match status" value="1"/>
</dbReference>
<dbReference type="InterPro" id="IPR004046">
    <property type="entry name" value="GST_C"/>
</dbReference>
<dbReference type="Pfam" id="PF14497">
    <property type="entry name" value="GST_C_3"/>
    <property type="match status" value="1"/>
</dbReference>
<organism evidence="3">
    <name type="scientific">marine metagenome</name>
    <dbReference type="NCBI Taxonomy" id="408172"/>
    <lineage>
        <taxon>unclassified sequences</taxon>
        <taxon>metagenomes</taxon>
        <taxon>ecological metagenomes</taxon>
    </lineage>
</organism>
<dbReference type="InterPro" id="IPR004045">
    <property type="entry name" value="Glutathione_S-Trfase_N"/>
</dbReference>
<dbReference type="InterPro" id="IPR050213">
    <property type="entry name" value="GST_superfamily"/>
</dbReference>
<evidence type="ECO:0000259" key="2">
    <source>
        <dbReference type="PROSITE" id="PS50405"/>
    </source>
</evidence>
<dbReference type="PROSITE" id="PS50404">
    <property type="entry name" value="GST_NTER"/>
    <property type="match status" value="1"/>
</dbReference>
<dbReference type="Gene3D" id="3.40.30.10">
    <property type="entry name" value="Glutaredoxin"/>
    <property type="match status" value="1"/>
</dbReference>
<proteinExistence type="predicted"/>
<dbReference type="AlphaFoldDB" id="A0A382MVU4"/>
<gene>
    <name evidence="3" type="ORF">METZ01_LOCUS305322</name>
</gene>
<feature type="non-terminal residue" evidence="3">
    <location>
        <position position="1"/>
    </location>
</feature>
<dbReference type="SUPFAM" id="SSF47616">
    <property type="entry name" value="GST C-terminal domain-like"/>
    <property type="match status" value="1"/>
</dbReference>
<dbReference type="CDD" id="cd03192">
    <property type="entry name" value="GST_C_Sigma_like"/>
    <property type="match status" value="1"/>
</dbReference>
<dbReference type="SUPFAM" id="SSF52833">
    <property type="entry name" value="Thioredoxin-like"/>
    <property type="match status" value="1"/>
</dbReference>
<dbReference type="InterPro" id="IPR040079">
    <property type="entry name" value="Glutathione_S-Trfase"/>
</dbReference>
<dbReference type="PANTHER" id="PTHR11571">
    <property type="entry name" value="GLUTATHIONE S-TRANSFERASE"/>
    <property type="match status" value="1"/>
</dbReference>
<evidence type="ECO:0000313" key="3">
    <source>
        <dbReference type="EMBL" id="SVC52468.1"/>
    </source>
</evidence>
<sequence length="242" mass="27892">VPYQLYYWPHIQGRGEVIRLALEEAGVDYTDVAREQDSEEESRNVILNVLQDKTLSRVPFAPPFLVDGGIMIAQAANILLYLSDKIGLAPLDEPGRIFAHQIQLTVTDFLMEVHDTHHPISNAMYYEDQVEEAKKRSANFIENRIPKHMAYYQNILNNNPTKSKWLIGETLTYPDLSIFQIIEGLRYAFPNAFSEVEKHYPKIIALRDAISIQPNTAKYLASNRRIPFNNMGVFRHYPELDK</sequence>
<dbReference type="CDD" id="cd03039">
    <property type="entry name" value="GST_N_Sigma_like"/>
    <property type="match status" value="1"/>
</dbReference>
<dbReference type="PROSITE" id="PS50405">
    <property type="entry name" value="GST_CTER"/>
    <property type="match status" value="1"/>
</dbReference>
<feature type="domain" description="GST C-terminal" evidence="2">
    <location>
        <begin position="92"/>
        <end position="240"/>
    </location>
</feature>
<evidence type="ECO:0008006" key="4">
    <source>
        <dbReference type="Google" id="ProtNLM"/>
    </source>
</evidence>
<accession>A0A382MVU4</accession>
<dbReference type="GO" id="GO:0004364">
    <property type="term" value="F:glutathione transferase activity"/>
    <property type="evidence" value="ECO:0007669"/>
    <property type="project" value="TreeGrafter"/>
</dbReference>
<name>A0A382MVU4_9ZZZZ</name>
<feature type="domain" description="GST N-terminal" evidence="1">
    <location>
        <begin position="1"/>
        <end position="90"/>
    </location>
</feature>
<dbReference type="PANTHER" id="PTHR11571:SF263">
    <property type="entry name" value="GLUTATHIONE S-TRANSFERASE"/>
    <property type="match status" value="1"/>
</dbReference>
<dbReference type="EMBL" id="UINC01095971">
    <property type="protein sequence ID" value="SVC52468.1"/>
    <property type="molecule type" value="Genomic_DNA"/>
</dbReference>
<reference evidence="3" key="1">
    <citation type="submission" date="2018-05" db="EMBL/GenBank/DDBJ databases">
        <authorList>
            <person name="Lanie J.A."/>
            <person name="Ng W.-L."/>
            <person name="Kazmierczak K.M."/>
            <person name="Andrzejewski T.M."/>
            <person name="Davidsen T.M."/>
            <person name="Wayne K.J."/>
            <person name="Tettelin H."/>
            <person name="Glass J.I."/>
            <person name="Rusch D."/>
            <person name="Podicherti R."/>
            <person name="Tsui H.-C.T."/>
            <person name="Winkler M.E."/>
        </authorList>
    </citation>
    <scope>NUCLEOTIDE SEQUENCE</scope>
</reference>
<evidence type="ECO:0000259" key="1">
    <source>
        <dbReference type="PROSITE" id="PS50404"/>
    </source>
</evidence>
<dbReference type="InterPro" id="IPR010987">
    <property type="entry name" value="Glutathione-S-Trfase_C-like"/>
</dbReference>
<dbReference type="GO" id="GO:0006749">
    <property type="term" value="P:glutathione metabolic process"/>
    <property type="evidence" value="ECO:0007669"/>
    <property type="project" value="TreeGrafter"/>
</dbReference>